<proteinExistence type="inferred from homology"/>
<dbReference type="RefSeq" id="WP_148339492.1">
    <property type="nucleotide sequence ID" value="NZ_LR699119.1"/>
</dbReference>
<dbReference type="Proteomes" id="UP000324194">
    <property type="component" value="Chromosome 1"/>
</dbReference>
<dbReference type="InterPro" id="IPR052355">
    <property type="entry name" value="CENP-V-like"/>
</dbReference>
<protein>
    <recommendedName>
        <fullName evidence="4">CENP-V/GFA domain-containing protein</fullName>
    </recommendedName>
</protein>
<dbReference type="OrthoDB" id="4188830at2"/>
<gene>
    <name evidence="5" type="ORF">AQUSIP_15720</name>
</gene>
<evidence type="ECO:0000313" key="6">
    <source>
        <dbReference type="Proteomes" id="UP000324194"/>
    </source>
</evidence>
<dbReference type="AlphaFoldDB" id="A0A5E4PIM4"/>
<dbReference type="Pfam" id="PF04828">
    <property type="entry name" value="GFA"/>
    <property type="match status" value="1"/>
</dbReference>
<accession>A0A5E4PIM4</accession>
<name>A0A5E4PIM4_9COXI</name>
<evidence type="ECO:0000256" key="2">
    <source>
        <dbReference type="ARBA" id="ARBA00022723"/>
    </source>
</evidence>
<comment type="similarity">
    <text evidence="1">Belongs to the Gfa family.</text>
</comment>
<dbReference type="PANTHER" id="PTHR28620:SF1">
    <property type="entry name" value="CENP-V_GFA DOMAIN-CONTAINING PROTEIN"/>
    <property type="match status" value="1"/>
</dbReference>
<feature type="domain" description="CENP-V/GFA" evidence="4">
    <location>
        <begin position="4"/>
        <end position="113"/>
    </location>
</feature>
<dbReference type="GO" id="GO:0046872">
    <property type="term" value="F:metal ion binding"/>
    <property type="evidence" value="ECO:0007669"/>
    <property type="project" value="UniProtKB-KW"/>
</dbReference>
<evidence type="ECO:0000313" key="5">
    <source>
        <dbReference type="EMBL" id="VVC76263.1"/>
    </source>
</evidence>
<dbReference type="SUPFAM" id="SSF51316">
    <property type="entry name" value="Mss4-like"/>
    <property type="match status" value="1"/>
</dbReference>
<keyword evidence="6" id="KW-1185">Reference proteome</keyword>
<reference evidence="5 6" key="1">
    <citation type="submission" date="2019-08" db="EMBL/GenBank/DDBJ databases">
        <authorList>
            <person name="Guy L."/>
        </authorList>
    </citation>
    <scope>NUCLEOTIDE SEQUENCE [LARGE SCALE GENOMIC DNA]</scope>
    <source>
        <strain evidence="5 6">SGT-108</strain>
    </source>
</reference>
<dbReference type="Gene3D" id="2.170.150.70">
    <property type="match status" value="1"/>
</dbReference>
<dbReference type="InterPro" id="IPR006913">
    <property type="entry name" value="CENP-V/GFA"/>
</dbReference>
<evidence type="ECO:0000259" key="4">
    <source>
        <dbReference type="PROSITE" id="PS51891"/>
    </source>
</evidence>
<keyword evidence="3" id="KW-0862">Zinc</keyword>
<dbReference type="GO" id="GO:0016846">
    <property type="term" value="F:carbon-sulfur lyase activity"/>
    <property type="evidence" value="ECO:0007669"/>
    <property type="project" value="InterPro"/>
</dbReference>
<organism evidence="5 6">
    <name type="scientific">Aquicella siphonis</name>
    <dbReference type="NCBI Taxonomy" id="254247"/>
    <lineage>
        <taxon>Bacteria</taxon>
        <taxon>Pseudomonadati</taxon>
        <taxon>Pseudomonadota</taxon>
        <taxon>Gammaproteobacteria</taxon>
        <taxon>Legionellales</taxon>
        <taxon>Coxiellaceae</taxon>
        <taxon>Aquicella</taxon>
    </lineage>
</organism>
<dbReference type="PROSITE" id="PS51891">
    <property type="entry name" value="CENP_V_GFA"/>
    <property type="match status" value="1"/>
</dbReference>
<dbReference type="KEGG" id="asip:AQUSIP_15720"/>
<dbReference type="EMBL" id="LR699119">
    <property type="protein sequence ID" value="VVC76263.1"/>
    <property type="molecule type" value="Genomic_DNA"/>
</dbReference>
<dbReference type="PANTHER" id="PTHR28620">
    <property type="entry name" value="CENTROMERE PROTEIN V"/>
    <property type="match status" value="1"/>
</dbReference>
<evidence type="ECO:0000256" key="1">
    <source>
        <dbReference type="ARBA" id="ARBA00005495"/>
    </source>
</evidence>
<sequence>MYTLKGACHCGNIKLEFNTPKSPQALWLRKCSCSFCHKQGNINVADPEGFLIIKIENKENTFFYQMGHKTSDRLFCGTCGVYIGGLMTYEGKSVCVLNANTLDTDNNLSMPTEINVSAQTPEERILGRMSRWMPFEIV</sequence>
<keyword evidence="2" id="KW-0479">Metal-binding</keyword>
<dbReference type="InterPro" id="IPR011057">
    <property type="entry name" value="Mss4-like_sf"/>
</dbReference>
<evidence type="ECO:0000256" key="3">
    <source>
        <dbReference type="ARBA" id="ARBA00022833"/>
    </source>
</evidence>